<gene>
    <name evidence="1" type="ordered locus">Metfor_2337</name>
</gene>
<evidence type="ECO:0000313" key="2">
    <source>
        <dbReference type="Proteomes" id="UP000010824"/>
    </source>
</evidence>
<keyword evidence="2" id="KW-1185">Reference proteome</keyword>
<accession>L0HHU3</accession>
<dbReference type="STRING" id="593750.Metfor_2337"/>
<name>L0HHU3_METFS</name>
<reference evidence="2" key="1">
    <citation type="submission" date="2011-12" db="EMBL/GenBank/DDBJ databases">
        <title>Complete sequence of Methanoregula formicicum SMSP.</title>
        <authorList>
            <person name="Lucas S."/>
            <person name="Han J."/>
            <person name="Lapidus A."/>
            <person name="Cheng J.-F."/>
            <person name="Goodwin L."/>
            <person name="Pitluck S."/>
            <person name="Peters L."/>
            <person name="Ovchinnikova G."/>
            <person name="Teshima H."/>
            <person name="Detter J.C."/>
            <person name="Han C."/>
            <person name="Tapia R."/>
            <person name="Land M."/>
            <person name="Hauser L."/>
            <person name="Kyrpides N."/>
            <person name="Ivanova N."/>
            <person name="Pagani I."/>
            <person name="Imachi H."/>
            <person name="Tamaki H."/>
            <person name="Sekiguchi Y."/>
            <person name="Kamagata Y."/>
            <person name="Cadillo-Quiroz H."/>
            <person name="Zinder S."/>
            <person name="Liu W.-T."/>
            <person name="Woyke T."/>
        </authorList>
    </citation>
    <scope>NUCLEOTIDE SEQUENCE [LARGE SCALE GENOMIC DNA]</scope>
    <source>
        <strain evidence="2">DSM 22288 / NBRC 105244 / SMSP</strain>
    </source>
</reference>
<dbReference type="HOGENOM" id="CLU_1891405_0_0_2"/>
<sequence length="117" mass="13234" precursor="true">MSRGLPSKKALEAALPLAQVRGQVIFFRQDALAPGDFIIIGPGGIIVVRVKRTRQLRVPLTAVEIQQRETLALLRSADLVSEILRELWLWCPFGSMRFFRLENKCLIELDRHGRPTG</sequence>
<dbReference type="AlphaFoldDB" id="L0HHU3"/>
<dbReference type="Proteomes" id="UP000010824">
    <property type="component" value="Chromosome"/>
</dbReference>
<dbReference type="RefSeq" id="WP_015286304.1">
    <property type="nucleotide sequence ID" value="NC_019943.1"/>
</dbReference>
<evidence type="ECO:0000313" key="1">
    <source>
        <dbReference type="EMBL" id="AGB03341.1"/>
    </source>
</evidence>
<organism evidence="1 2">
    <name type="scientific">Methanoregula formicica (strain DSM 22288 / NBRC 105244 / SMSP)</name>
    <dbReference type="NCBI Taxonomy" id="593750"/>
    <lineage>
        <taxon>Archaea</taxon>
        <taxon>Methanobacteriati</taxon>
        <taxon>Methanobacteriota</taxon>
        <taxon>Stenosarchaea group</taxon>
        <taxon>Methanomicrobia</taxon>
        <taxon>Methanomicrobiales</taxon>
        <taxon>Methanoregulaceae</taxon>
        <taxon>Methanoregula</taxon>
    </lineage>
</organism>
<proteinExistence type="predicted"/>
<dbReference type="InParanoid" id="L0HHU3"/>
<dbReference type="eggNOG" id="arCOG09441">
    <property type="taxonomic scope" value="Archaea"/>
</dbReference>
<dbReference type="KEGG" id="mfo:Metfor_2337"/>
<protein>
    <submittedName>
        <fullName evidence="1">Uncharacterized protein</fullName>
    </submittedName>
</protein>
<dbReference type="EMBL" id="CP003167">
    <property type="protein sequence ID" value="AGB03341.1"/>
    <property type="molecule type" value="Genomic_DNA"/>
</dbReference>
<reference evidence="1 2" key="2">
    <citation type="journal article" date="2014" name="Genome Announc.">
        <title>Complete Genome Sequence of Methanoregula formicica SMSPT, a Mesophilic Hydrogenotrophic Methanogen Isolated from a Methanogenic Upflow Anaerobic Sludge Blanket Reactor.</title>
        <authorList>
            <person name="Yamamoto K."/>
            <person name="Tamaki H."/>
            <person name="Cadillo-Quiroz H."/>
            <person name="Imachi H."/>
            <person name="Kyrpides N."/>
            <person name="Woyke T."/>
            <person name="Goodwin L."/>
            <person name="Zinder S.H."/>
            <person name="Kamagata Y."/>
            <person name="Liu W.T."/>
        </authorList>
    </citation>
    <scope>NUCLEOTIDE SEQUENCE [LARGE SCALE GENOMIC DNA]</scope>
    <source>
        <strain evidence="2">DSM 22288 / NBRC 105244 / SMSP</strain>
    </source>
</reference>
<dbReference type="GeneID" id="14309729"/>